<keyword evidence="2" id="KW-0479">Metal-binding</keyword>
<comment type="caution">
    <text evidence="7">The sequence shown here is derived from an EMBL/GenBank/DDBJ whole genome shotgun (WGS) entry which is preliminary data.</text>
</comment>
<dbReference type="EMBL" id="VSSQ01104991">
    <property type="protein sequence ID" value="MPN45252.1"/>
    <property type="molecule type" value="Genomic_DNA"/>
</dbReference>
<gene>
    <name evidence="7" type="primary">kdhB</name>
    <name evidence="7" type="ORF">SDC9_192819</name>
</gene>
<dbReference type="GO" id="GO:0034909">
    <property type="term" value="F:6-hydroxypseudooxynicotine dehydrogenase activity"/>
    <property type="evidence" value="ECO:0007669"/>
    <property type="project" value="UniProtKB-EC"/>
</dbReference>
<dbReference type="AlphaFoldDB" id="A0A645I397"/>
<dbReference type="Gene3D" id="1.10.150.120">
    <property type="entry name" value="[2Fe-2S]-binding domain"/>
    <property type="match status" value="1"/>
</dbReference>
<reference evidence="7" key="1">
    <citation type="submission" date="2019-08" db="EMBL/GenBank/DDBJ databases">
        <authorList>
            <person name="Kucharzyk K."/>
            <person name="Murdoch R.W."/>
            <person name="Higgins S."/>
            <person name="Loffler F."/>
        </authorList>
    </citation>
    <scope>NUCLEOTIDE SEQUENCE</scope>
</reference>
<name>A0A645I397_9ZZZZ</name>
<dbReference type="SUPFAM" id="SSF47741">
    <property type="entry name" value="CO dehydrogenase ISP C-domain like"/>
    <property type="match status" value="1"/>
</dbReference>
<evidence type="ECO:0000313" key="7">
    <source>
        <dbReference type="EMBL" id="MPN45252.1"/>
    </source>
</evidence>
<dbReference type="PANTHER" id="PTHR44379:SF7">
    <property type="entry name" value="XANTHINE DEHYDROGENASE SUBUNIT E-RELATED"/>
    <property type="match status" value="1"/>
</dbReference>
<evidence type="ECO:0000256" key="3">
    <source>
        <dbReference type="ARBA" id="ARBA00023002"/>
    </source>
</evidence>
<sequence length="152" mass="16668">MSTHRIECQVNGESHSAEVASRRLLSDFLRDDLHLTGTKRGCETGTCGACSVLLDGEVIKSCLMLAVEAIGKEIITVEGLKDAPIQKAFVEKFAFQCGYCTSGFLMVCHALLQKHPHPTDTELEDWLQSNICRCTSYQEIGEAARAVIAGEY</sequence>
<dbReference type="Pfam" id="PF01799">
    <property type="entry name" value="Fer2_2"/>
    <property type="match status" value="1"/>
</dbReference>
<dbReference type="CDD" id="cd00207">
    <property type="entry name" value="fer2"/>
    <property type="match status" value="1"/>
</dbReference>
<dbReference type="FunFam" id="3.10.20.30:FF:000020">
    <property type="entry name" value="Xanthine dehydrogenase iron-sulfur subunit"/>
    <property type="match status" value="1"/>
</dbReference>
<evidence type="ECO:0000259" key="6">
    <source>
        <dbReference type="PROSITE" id="PS51085"/>
    </source>
</evidence>
<dbReference type="EC" id="1.5.99.14" evidence="7"/>
<evidence type="ECO:0000256" key="2">
    <source>
        <dbReference type="ARBA" id="ARBA00022723"/>
    </source>
</evidence>
<evidence type="ECO:0000256" key="1">
    <source>
        <dbReference type="ARBA" id="ARBA00022714"/>
    </source>
</evidence>
<dbReference type="InterPro" id="IPR036884">
    <property type="entry name" value="2Fe-2S-bd_dom_sf"/>
</dbReference>
<proteinExistence type="predicted"/>
<dbReference type="InterPro" id="IPR012675">
    <property type="entry name" value="Beta-grasp_dom_sf"/>
</dbReference>
<keyword evidence="4" id="KW-0408">Iron</keyword>
<dbReference type="GO" id="GO:0046872">
    <property type="term" value="F:metal ion binding"/>
    <property type="evidence" value="ECO:0007669"/>
    <property type="project" value="UniProtKB-KW"/>
</dbReference>
<dbReference type="PROSITE" id="PS00197">
    <property type="entry name" value="2FE2S_FER_1"/>
    <property type="match status" value="1"/>
</dbReference>
<accession>A0A645I397</accession>
<protein>
    <submittedName>
        <fullName evidence="7">6-hydroxypseudooxynicotine dehydrogenase complex subunit beta</fullName>
        <ecNumber evidence="7">1.5.99.14</ecNumber>
    </submittedName>
</protein>
<organism evidence="7">
    <name type="scientific">bioreactor metagenome</name>
    <dbReference type="NCBI Taxonomy" id="1076179"/>
    <lineage>
        <taxon>unclassified sequences</taxon>
        <taxon>metagenomes</taxon>
        <taxon>ecological metagenomes</taxon>
    </lineage>
</organism>
<dbReference type="Gene3D" id="3.10.20.30">
    <property type="match status" value="1"/>
</dbReference>
<dbReference type="InterPro" id="IPR002888">
    <property type="entry name" value="2Fe-2S-bd"/>
</dbReference>
<dbReference type="InterPro" id="IPR006058">
    <property type="entry name" value="2Fe2S_fd_BS"/>
</dbReference>
<evidence type="ECO:0000256" key="5">
    <source>
        <dbReference type="ARBA" id="ARBA00023014"/>
    </source>
</evidence>
<dbReference type="InterPro" id="IPR001041">
    <property type="entry name" value="2Fe-2S_ferredoxin-type"/>
</dbReference>
<dbReference type="GO" id="GO:0051537">
    <property type="term" value="F:2 iron, 2 sulfur cluster binding"/>
    <property type="evidence" value="ECO:0007669"/>
    <property type="project" value="UniProtKB-KW"/>
</dbReference>
<dbReference type="InterPro" id="IPR036010">
    <property type="entry name" value="2Fe-2S_ferredoxin-like_sf"/>
</dbReference>
<evidence type="ECO:0000256" key="4">
    <source>
        <dbReference type="ARBA" id="ARBA00023004"/>
    </source>
</evidence>
<keyword evidence="1" id="KW-0001">2Fe-2S</keyword>
<dbReference type="SUPFAM" id="SSF54292">
    <property type="entry name" value="2Fe-2S ferredoxin-like"/>
    <property type="match status" value="1"/>
</dbReference>
<keyword evidence="3 7" id="KW-0560">Oxidoreductase</keyword>
<dbReference type="Pfam" id="PF00111">
    <property type="entry name" value="Fer2"/>
    <property type="match status" value="1"/>
</dbReference>
<dbReference type="PROSITE" id="PS51085">
    <property type="entry name" value="2FE2S_FER_2"/>
    <property type="match status" value="1"/>
</dbReference>
<keyword evidence="5" id="KW-0411">Iron-sulfur</keyword>
<dbReference type="InterPro" id="IPR051452">
    <property type="entry name" value="Diverse_Oxidoreductases"/>
</dbReference>
<feature type="domain" description="2Fe-2S ferredoxin-type" evidence="6">
    <location>
        <begin position="4"/>
        <end position="80"/>
    </location>
</feature>
<dbReference type="PANTHER" id="PTHR44379">
    <property type="entry name" value="OXIDOREDUCTASE WITH IRON-SULFUR SUBUNIT"/>
    <property type="match status" value="1"/>
</dbReference>